<evidence type="ECO:0000256" key="1">
    <source>
        <dbReference type="ARBA" id="ARBA00004141"/>
    </source>
</evidence>
<feature type="region of interest" description="Disordered" evidence="5">
    <location>
        <begin position="1"/>
        <end position="26"/>
    </location>
</feature>
<dbReference type="GO" id="GO:0008320">
    <property type="term" value="F:protein transmembrane transporter activity"/>
    <property type="evidence" value="ECO:0007669"/>
    <property type="project" value="TreeGrafter"/>
</dbReference>
<dbReference type="EMBL" id="RWGY01000011">
    <property type="protein sequence ID" value="TVU27973.1"/>
    <property type="molecule type" value="Genomic_DNA"/>
</dbReference>
<evidence type="ECO:0008006" key="9">
    <source>
        <dbReference type="Google" id="ProtNLM"/>
    </source>
</evidence>
<dbReference type="GO" id="GO:0005744">
    <property type="term" value="C:TIM23 mitochondrial import inner membrane translocase complex"/>
    <property type="evidence" value="ECO:0007669"/>
    <property type="project" value="TreeGrafter"/>
</dbReference>
<accession>A0A5J9UW70</accession>
<evidence type="ECO:0000256" key="4">
    <source>
        <dbReference type="ARBA" id="ARBA00023136"/>
    </source>
</evidence>
<dbReference type="PANTHER" id="PTHR15371:SF19">
    <property type="entry name" value="OS04G0566700 PROTEIN"/>
    <property type="match status" value="1"/>
</dbReference>
<dbReference type="Proteomes" id="UP000324897">
    <property type="component" value="Chromosome 1"/>
</dbReference>
<dbReference type="Pfam" id="PF02466">
    <property type="entry name" value="Tim17"/>
    <property type="match status" value="1"/>
</dbReference>
<proteinExistence type="predicted"/>
<organism evidence="7 8">
    <name type="scientific">Eragrostis curvula</name>
    <name type="common">weeping love grass</name>
    <dbReference type="NCBI Taxonomy" id="38414"/>
    <lineage>
        <taxon>Eukaryota</taxon>
        <taxon>Viridiplantae</taxon>
        <taxon>Streptophyta</taxon>
        <taxon>Embryophyta</taxon>
        <taxon>Tracheophyta</taxon>
        <taxon>Spermatophyta</taxon>
        <taxon>Magnoliopsida</taxon>
        <taxon>Liliopsida</taxon>
        <taxon>Poales</taxon>
        <taxon>Poaceae</taxon>
        <taxon>PACMAD clade</taxon>
        <taxon>Chloridoideae</taxon>
        <taxon>Eragrostideae</taxon>
        <taxon>Eragrostidinae</taxon>
        <taxon>Eragrostis</taxon>
    </lineage>
</organism>
<evidence type="ECO:0000313" key="8">
    <source>
        <dbReference type="Proteomes" id="UP000324897"/>
    </source>
</evidence>
<feature type="transmembrane region" description="Helical" evidence="6">
    <location>
        <begin position="174"/>
        <end position="193"/>
    </location>
</feature>
<dbReference type="OrthoDB" id="159299at2759"/>
<name>A0A5J9UW70_9POAL</name>
<dbReference type="GO" id="GO:0030150">
    <property type="term" value="P:protein import into mitochondrial matrix"/>
    <property type="evidence" value="ECO:0007669"/>
    <property type="project" value="TreeGrafter"/>
</dbReference>
<dbReference type="Gramene" id="TVU27973">
    <property type="protein sequence ID" value="TVU27973"/>
    <property type="gene ID" value="EJB05_19479"/>
</dbReference>
<feature type="non-terminal residue" evidence="7">
    <location>
        <position position="1"/>
    </location>
</feature>
<dbReference type="AlphaFoldDB" id="A0A5J9UW70"/>
<gene>
    <name evidence="7" type="ORF">EJB05_19479</name>
</gene>
<keyword evidence="3 6" id="KW-1133">Transmembrane helix</keyword>
<reference evidence="7 8" key="1">
    <citation type="journal article" date="2019" name="Sci. Rep.">
        <title>A high-quality genome of Eragrostis curvula grass provides insights into Poaceae evolution and supports new strategies to enhance forage quality.</title>
        <authorList>
            <person name="Carballo J."/>
            <person name="Santos B.A.C.M."/>
            <person name="Zappacosta D."/>
            <person name="Garbus I."/>
            <person name="Selva J.P."/>
            <person name="Gallo C.A."/>
            <person name="Diaz A."/>
            <person name="Albertini E."/>
            <person name="Caccamo M."/>
            <person name="Echenique V."/>
        </authorList>
    </citation>
    <scope>NUCLEOTIDE SEQUENCE [LARGE SCALE GENOMIC DNA]</scope>
    <source>
        <strain evidence="8">cv. Victoria</strain>
        <tissue evidence="7">Leaf</tissue>
    </source>
</reference>
<dbReference type="PANTHER" id="PTHR15371">
    <property type="entry name" value="TIM23"/>
    <property type="match status" value="1"/>
</dbReference>
<protein>
    <recommendedName>
        <fullName evidence="9">Mitochondrial import inner membrane translocase subunit TIM23</fullName>
    </recommendedName>
</protein>
<dbReference type="InterPro" id="IPR045238">
    <property type="entry name" value="Tim23-like"/>
</dbReference>
<comment type="caution">
    <text evidence="7">The sequence shown here is derived from an EMBL/GenBank/DDBJ whole genome shotgun (WGS) entry which is preliminary data.</text>
</comment>
<evidence type="ECO:0000256" key="3">
    <source>
        <dbReference type="ARBA" id="ARBA00022989"/>
    </source>
</evidence>
<keyword evidence="2 6" id="KW-0812">Transmembrane</keyword>
<sequence length="212" mass="22142">MSSRAFPGYPYDATMQADTDRPDDVARRRPPVEGVVLHPVYLELYHNLPTSPEILLDNDTQLPAGMAQWGDHLTGYTGVGFATGAAAGTLAGLRRAIVEAERGESAKLRVNRVLNNCGSMGRAYANRCGVLAMLFVTAKSGVSAYRSGADDWINTAAAGIGAGALYRMPGGLRAAAVGGVAGGILAGAAIVAGKMPMFKRAAPNHLHWNSSC</sequence>
<keyword evidence="4 6" id="KW-0472">Membrane</keyword>
<comment type="subcellular location">
    <subcellularLocation>
        <location evidence="1">Membrane</location>
        <topology evidence="1">Multi-pass membrane protein</topology>
    </subcellularLocation>
</comment>
<evidence type="ECO:0000256" key="5">
    <source>
        <dbReference type="SAM" id="MobiDB-lite"/>
    </source>
</evidence>
<evidence type="ECO:0000256" key="2">
    <source>
        <dbReference type="ARBA" id="ARBA00022692"/>
    </source>
</evidence>
<evidence type="ECO:0000256" key="6">
    <source>
        <dbReference type="SAM" id="Phobius"/>
    </source>
</evidence>
<evidence type="ECO:0000313" key="7">
    <source>
        <dbReference type="EMBL" id="TVU27973.1"/>
    </source>
</evidence>
<keyword evidence="8" id="KW-1185">Reference proteome</keyword>